<dbReference type="EMBL" id="CM026426">
    <property type="protein sequence ID" value="KAG0573739.1"/>
    <property type="molecule type" value="Genomic_DNA"/>
</dbReference>
<sequence>MVGDEAGLFMWINVSLRQVRAYSVSTSLLWHYWSTHEGHQIATRQLSFNWICELPEFGFGCFQFRSICLHQFHCPVPDGHASITCVRGKRIDIAISVFYLNLFIYCKYKTQSNPHTPNVLCIVDSVAEGDLFT</sequence>
<dbReference type="AlphaFoldDB" id="A0A8T0HSK9"/>
<reference evidence="1" key="1">
    <citation type="submission" date="2020-06" db="EMBL/GenBank/DDBJ databases">
        <title>WGS assembly of Ceratodon purpureus strain R40.</title>
        <authorList>
            <person name="Carey S.B."/>
            <person name="Jenkins J."/>
            <person name="Shu S."/>
            <person name="Lovell J.T."/>
            <person name="Sreedasyam A."/>
            <person name="Maumus F."/>
            <person name="Tiley G.P."/>
            <person name="Fernandez-Pozo N."/>
            <person name="Barry K."/>
            <person name="Chen C."/>
            <person name="Wang M."/>
            <person name="Lipzen A."/>
            <person name="Daum C."/>
            <person name="Saski C.A."/>
            <person name="Payton A.C."/>
            <person name="Mcbreen J.C."/>
            <person name="Conrad R.E."/>
            <person name="Kollar L.M."/>
            <person name="Olsson S."/>
            <person name="Huttunen S."/>
            <person name="Landis J.B."/>
            <person name="Wickett N.J."/>
            <person name="Johnson M.G."/>
            <person name="Rensing S.A."/>
            <person name="Grimwood J."/>
            <person name="Schmutz J."/>
            <person name="Mcdaniel S.F."/>
        </authorList>
    </citation>
    <scope>NUCLEOTIDE SEQUENCE</scope>
    <source>
        <strain evidence="1">R40</strain>
    </source>
</reference>
<accession>A0A8T0HSK9</accession>
<proteinExistence type="predicted"/>
<organism evidence="1 2">
    <name type="scientific">Ceratodon purpureus</name>
    <name type="common">Fire moss</name>
    <name type="synonym">Dicranum purpureum</name>
    <dbReference type="NCBI Taxonomy" id="3225"/>
    <lineage>
        <taxon>Eukaryota</taxon>
        <taxon>Viridiplantae</taxon>
        <taxon>Streptophyta</taxon>
        <taxon>Embryophyta</taxon>
        <taxon>Bryophyta</taxon>
        <taxon>Bryophytina</taxon>
        <taxon>Bryopsida</taxon>
        <taxon>Dicranidae</taxon>
        <taxon>Pseudoditrichales</taxon>
        <taxon>Ditrichaceae</taxon>
        <taxon>Ceratodon</taxon>
    </lineage>
</organism>
<protein>
    <submittedName>
        <fullName evidence="1">Uncharacterized protein</fullName>
    </submittedName>
</protein>
<keyword evidence="2" id="KW-1185">Reference proteome</keyword>
<name>A0A8T0HSK9_CERPU</name>
<evidence type="ECO:0000313" key="1">
    <source>
        <dbReference type="EMBL" id="KAG0573739.1"/>
    </source>
</evidence>
<dbReference type="Proteomes" id="UP000822688">
    <property type="component" value="Chromosome V"/>
</dbReference>
<gene>
    <name evidence="1" type="ORF">KC19_VG205300</name>
</gene>
<evidence type="ECO:0000313" key="2">
    <source>
        <dbReference type="Proteomes" id="UP000822688"/>
    </source>
</evidence>
<comment type="caution">
    <text evidence="1">The sequence shown here is derived from an EMBL/GenBank/DDBJ whole genome shotgun (WGS) entry which is preliminary data.</text>
</comment>